<dbReference type="AlphaFoldDB" id="A0A1G9GP02"/>
<dbReference type="SUPFAM" id="SSF51206">
    <property type="entry name" value="cAMP-binding domain-like"/>
    <property type="match status" value="1"/>
</dbReference>
<evidence type="ECO:0000259" key="1">
    <source>
        <dbReference type="PROSITE" id="PS50042"/>
    </source>
</evidence>
<sequence>MVADRDTAALAHFSPDDIPAATVAVPHSANSPYRNRLLGLLDQQDGSLLSPDLEHVELALSDRLEQQGRPINFVYFIEEGFGSIIAKMAPGRDAEAGILGHKGMTGTVVVLGDNLAPHDCVVQLAGEAMRIPIAPFHEALEQSPTLRLFLLRFVQCLMVQTSYTALTRTPARGSKAVSSDGCCCVRIALAPS</sequence>
<dbReference type="PROSITE" id="PS50042">
    <property type="entry name" value="CNMP_BINDING_3"/>
    <property type="match status" value="1"/>
</dbReference>
<evidence type="ECO:0000313" key="3">
    <source>
        <dbReference type="Proteomes" id="UP000198894"/>
    </source>
</evidence>
<dbReference type="InterPro" id="IPR000595">
    <property type="entry name" value="cNMP-bd_dom"/>
</dbReference>
<proteinExistence type="predicted"/>
<evidence type="ECO:0000313" key="2">
    <source>
        <dbReference type="EMBL" id="SDL02421.1"/>
    </source>
</evidence>
<dbReference type="Proteomes" id="UP000198894">
    <property type="component" value="Unassembled WGS sequence"/>
</dbReference>
<accession>A0A1G9GP02</accession>
<dbReference type="Gene3D" id="2.60.120.10">
    <property type="entry name" value="Jelly Rolls"/>
    <property type="match status" value="1"/>
</dbReference>
<organism evidence="2 3">
    <name type="scientific">Mesorhizobium muleiense</name>
    <dbReference type="NCBI Taxonomy" id="1004279"/>
    <lineage>
        <taxon>Bacteria</taxon>
        <taxon>Pseudomonadati</taxon>
        <taxon>Pseudomonadota</taxon>
        <taxon>Alphaproteobacteria</taxon>
        <taxon>Hyphomicrobiales</taxon>
        <taxon>Phyllobacteriaceae</taxon>
        <taxon>Mesorhizobium</taxon>
    </lineage>
</organism>
<reference evidence="3" key="1">
    <citation type="submission" date="2016-10" db="EMBL/GenBank/DDBJ databases">
        <authorList>
            <person name="Varghese N."/>
            <person name="Submissions S."/>
        </authorList>
    </citation>
    <scope>NUCLEOTIDE SEQUENCE [LARGE SCALE GENOMIC DNA]</scope>
    <source>
        <strain evidence="3">CGMCC 1.11022</strain>
    </source>
</reference>
<keyword evidence="3" id="KW-1185">Reference proteome</keyword>
<dbReference type="CDD" id="cd00038">
    <property type="entry name" value="CAP_ED"/>
    <property type="match status" value="1"/>
</dbReference>
<gene>
    <name evidence="2" type="ORF">SAMN05428953_12539</name>
</gene>
<dbReference type="InterPro" id="IPR014710">
    <property type="entry name" value="RmlC-like_jellyroll"/>
</dbReference>
<dbReference type="InterPro" id="IPR018490">
    <property type="entry name" value="cNMP-bd_dom_sf"/>
</dbReference>
<dbReference type="RefSeq" id="WP_236473429.1">
    <property type="nucleotide sequence ID" value="NZ_FNEE01000025.1"/>
</dbReference>
<dbReference type="EMBL" id="FNEE01000025">
    <property type="protein sequence ID" value="SDL02421.1"/>
    <property type="molecule type" value="Genomic_DNA"/>
</dbReference>
<name>A0A1G9GP02_9HYPH</name>
<feature type="domain" description="Cyclic nucleotide-binding" evidence="1">
    <location>
        <begin position="37"/>
        <end position="113"/>
    </location>
</feature>
<protein>
    <recommendedName>
        <fullName evidence="1">Cyclic nucleotide-binding domain-containing protein</fullName>
    </recommendedName>
</protein>